<evidence type="ECO:0000256" key="3">
    <source>
        <dbReference type="ARBA" id="ARBA00022553"/>
    </source>
</evidence>
<evidence type="ECO:0000256" key="6">
    <source>
        <dbReference type="ARBA" id="ARBA00023235"/>
    </source>
</evidence>
<dbReference type="EMBL" id="CP013234">
    <property type="protein sequence ID" value="AMP03341.1"/>
    <property type="molecule type" value="Genomic_DNA"/>
</dbReference>
<sequence>MAAGIQDSGLDVLDLGVVVTPMVYFATHVLDARSGVMLTGSHNPADYNGFKMVLAGEAIYGDTIQQLYQAIARGSVDVATAEPIGSYRQYDIRDTYLQRIVGDTKLARPMKIVVDCGNGVAGAFAGELYRALGCEVEELFCEVDGTFPNHHPDPAHPENLQDVIRALQHSNAELGLAFDGDGDRLGVVTKDGQIIYPDRQLMLFAADVLTRNPGREILYDVKCTRHLAPWITAHGGKPLMWKTGHSLVKAKMRETGAPLGGEMSGHIFFKDRWYGFDDGLYAGVRLLELLSRADDPSAVLNALPQSSSTPELHMELEEGENFALIEKLRSEAHFPDANDIIKIDGLRVEYSDGFGLARSSNTTPVVVMRFEAESEQALARIQAEFKRVILAAKPDAVLPF</sequence>
<feature type="domain" description="Alpha-D-phosphohexomutase alpha/beta/alpha" evidence="11">
    <location>
        <begin position="197"/>
        <end position="304"/>
    </location>
</feature>
<dbReference type="PANTHER" id="PTHR43771:SF2">
    <property type="entry name" value="PHOSPHOMANNOMUTASE_PHOSPHOGLUCOMUTASE"/>
    <property type="match status" value="1"/>
</dbReference>
<comment type="similarity">
    <text evidence="2 7">Belongs to the phosphohexose mutase family.</text>
</comment>
<evidence type="ECO:0000256" key="2">
    <source>
        <dbReference type="ARBA" id="ARBA00010231"/>
    </source>
</evidence>
<dbReference type="InterPro" id="IPR036900">
    <property type="entry name" value="A-D-PHexomutase_C_sf"/>
</dbReference>
<dbReference type="CDD" id="cd03089">
    <property type="entry name" value="PMM_PGM"/>
    <property type="match status" value="1"/>
</dbReference>
<dbReference type="InterPro" id="IPR005846">
    <property type="entry name" value="A-D-PHexomutase_a/b/a-III"/>
</dbReference>
<evidence type="ECO:0000256" key="4">
    <source>
        <dbReference type="ARBA" id="ARBA00022723"/>
    </source>
</evidence>
<keyword evidence="6" id="KW-0413">Isomerase</keyword>
<gene>
    <name evidence="12" type="ORF">CPter91_0953</name>
</gene>
<evidence type="ECO:0000256" key="5">
    <source>
        <dbReference type="ARBA" id="ARBA00022842"/>
    </source>
</evidence>
<name>A0A127PZW4_9BURK</name>
<reference evidence="12 13" key="1">
    <citation type="submission" date="2015-11" db="EMBL/GenBank/DDBJ databases">
        <title>Exploring the genomic traits of fungus-feeding bacterial genus Collimonas.</title>
        <authorList>
            <person name="Song C."/>
            <person name="Schmidt R."/>
            <person name="de Jager V."/>
            <person name="Krzyzanowska D."/>
            <person name="Jongedijk E."/>
            <person name="Cankar K."/>
            <person name="Beekwilder J."/>
            <person name="van Veen A."/>
            <person name="de Boer W."/>
            <person name="van Veen J.A."/>
            <person name="Garbeva P."/>
        </authorList>
    </citation>
    <scope>NUCLEOTIDE SEQUENCE [LARGE SCALE GENOMIC DNA]</scope>
    <source>
        <strain evidence="12 13">Ter91</strain>
    </source>
</reference>
<feature type="domain" description="Alpha-D-phosphohexomutase C-terminal" evidence="8">
    <location>
        <begin position="316"/>
        <end position="386"/>
    </location>
</feature>
<feature type="domain" description="Alpha-D-phosphohexomutase alpha/beta/alpha" evidence="9">
    <location>
        <begin position="2"/>
        <end position="73"/>
    </location>
</feature>
<dbReference type="PROSITE" id="PS00710">
    <property type="entry name" value="PGM_PMM"/>
    <property type="match status" value="1"/>
</dbReference>
<dbReference type="InterPro" id="IPR005843">
    <property type="entry name" value="A-D-PHexomutase_C"/>
</dbReference>
<dbReference type="InterPro" id="IPR005841">
    <property type="entry name" value="Alpha-D-phosphohexomutase_SF"/>
</dbReference>
<dbReference type="Pfam" id="PF02878">
    <property type="entry name" value="PGM_PMM_I"/>
    <property type="match status" value="1"/>
</dbReference>
<dbReference type="Gene3D" id="3.30.310.50">
    <property type="entry name" value="Alpha-D-phosphohexomutase, C-terminal domain"/>
    <property type="match status" value="1"/>
</dbReference>
<evidence type="ECO:0000256" key="1">
    <source>
        <dbReference type="ARBA" id="ARBA00001946"/>
    </source>
</evidence>
<dbReference type="Pfam" id="PF02880">
    <property type="entry name" value="PGM_PMM_III"/>
    <property type="match status" value="1"/>
</dbReference>
<accession>A0A127PZW4</accession>
<dbReference type="InterPro" id="IPR005845">
    <property type="entry name" value="A-D-PHexomutase_a/b/a-II"/>
</dbReference>
<dbReference type="InterPro" id="IPR005844">
    <property type="entry name" value="A-D-PHexomutase_a/b/a-I"/>
</dbReference>
<comment type="cofactor">
    <cofactor evidence="1">
        <name>Mg(2+)</name>
        <dbReference type="ChEBI" id="CHEBI:18420"/>
    </cofactor>
</comment>
<proteinExistence type="inferred from homology"/>
<keyword evidence="3" id="KW-0597">Phosphoprotein</keyword>
<evidence type="ECO:0000259" key="11">
    <source>
        <dbReference type="Pfam" id="PF02880"/>
    </source>
</evidence>
<feature type="domain" description="Alpha-D-phosphohexomutase alpha/beta/alpha" evidence="10">
    <location>
        <begin position="96"/>
        <end position="192"/>
    </location>
</feature>
<dbReference type="SUPFAM" id="SSF53738">
    <property type="entry name" value="Phosphoglucomutase, first 3 domains"/>
    <property type="match status" value="3"/>
</dbReference>
<evidence type="ECO:0000313" key="12">
    <source>
        <dbReference type="EMBL" id="AMP03341.1"/>
    </source>
</evidence>
<dbReference type="STRING" id="279113.CPter91_0953"/>
<evidence type="ECO:0000259" key="9">
    <source>
        <dbReference type="Pfam" id="PF02878"/>
    </source>
</evidence>
<dbReference type="Pfam" id="PF02879">
    <property type="entry name" value="PGM_PMM_II"/>
    <property type="match status" value="1"/>
</dbReference>
<keyword evidence="4 7" id="KW-0479">Metal-binding</keyword>
<evidence type="ECO:0000256" key="7">
    <source>
        <dbReference type="RuleBase" id="RU004326"/>
    </source>
</evidence>
<dbReference type="KEGG" id="cpra:CPter91_0953"/>
<dbReference type="Pfam" id="PF00408">
    <property type="entry name" value="PGM_PMM_IV"/>
    <property type="match status" value="1"/>
</dbReference>
<dbReference type="Gene3D" id="3.40.120.10">
    <property type="entry name" value="Alpha-D-Glucose-1,6-Bisphosphate, subunit A, domain 3"/>
    <property type="match status" value="3"/>
</dbReference>
<protein>
    <submittedName>
        <fullName evidence="12">Phosphoglucomutase/phosphomannomutase, C-terminal domain protein</fullName>
    </submittedName>
</protein>
<dbReference type="GO" id="GO:0016868">
    <property type="term" value="F:intramolecular phosphotransferase activity"/>
    <property type="evidence" value="ECO:0007669"/>
    <property type="project" value="InterPro"/>
</dbReference>
<dbReference type="GO" id="GO:0000287">
    <property type="term" value="F:magnesium ion binding"/>
    <property type="evidence" value="ECO:0007669"/>
    <property type="project" value="InterPro"/>
</dbReference>
<evidence type="ECO:0000313" key="13">
    <source>
        <dbReference type="Proteomes" id="UP000074561"/>
    </source>
</evidence>
<dbReference type="PATRIC" id="fig|279113.9.peg.949"/>
<dbReference type="InterPro" id="IPR016055">
    <property type="entry name" value="A-D-PHexomutase_a/b/a-I/II/III"/>
</dbReference>
<organism evidence="12 13">
    <name type="scientific">Collimonas pratensis</name>
    <dbReference type="NCBI Taxonomy" id="279113"/>
    <lineage>
        <taxon>Bacteria</taxon>
        <taxon>Pseudomonadati</taxon>
        <taxon>Pseudomonadota</taxon>
        <taxon>Betaproteobacteria</taxon>
        <taxon>Burkholderiales</taxon>
        <taxon>Oxalobacteraceae</taxon>
        <taxon>Collimonas</taxon>
    </lineage>
</organism>
<dbReference type="InterPro" id="IPR016066">
    <property type="entry name" value="A-D-PHexomutase_CS"/>
</dbReference>
<evidence type="ECO:0000259" key="10">
    <source>
        <dbReference type="Pfam" id="PF02879"/>
    </source>
</evidence>
<dbReference type="AlphaFoldDB" id="A0A127PZW4"/>
<dbReference type="SUPFAM" id="SSF55957">
    <property type="entry name" value="Phosphoglucomutase, C-terminal domain"/>
    <property type="match status" value="1"/>
</dbReference>
<dbReference type="Proteomes" id="UP000074561">
    <property type="component" value="Chromosome"/>
</dbReference>
<evidence type="ECO:0000259" key="8">
    <source>
        <dbReference type="Pfam" id="PF00408"/>
    </source>
</evidence>
<dbReference type="GO" id="GO:0005975">
    <property type="term" value="P:carbohydrate metabolic process"/>
    <property type="evidence" value="ECO:0007669"/>
    <property type="project" value="InterPro"/>
</dbReference>
<keyword evidence="5 7" id="KW-0460">Magnesium</keyword>
<dbReference type="PANTHER" id="PTHR43771">
    <property type="entry name" value="PHOSPHOMANNOMUTASE"/>
    <property type="match status" value="1"/>
</dbReference>
<dbReference type="PRINTS" id="PR00509">
    <property type="entry name" value="PGMPMM"/>
</dbReference>